<evidence type="ECO:0000256" key="1">
    <source>
        <dbReference type="SAM" id="MobiDB-lite"/>
    </source>
</evidence>
<feature type="compositionally biased region" description="Basic and acidic residues" evidence="1">
    <location>
        <begin position="157"/>
        <end position="180"/>
    </location>
</feature>
<dbReference type="AlphaFoldDB" id="A0AAV1M9B5"/>
<feature type="region of interest" description="Disordered" evidence="1">
    <location>
        <begin position="155"/>
        <end position="190"/>
    </location>
</feature>
<name>A0AAV1M9B5_9NEOP</name>
<dbReference type="EMBL" id="CAVLGL010000159">
    <property type="protein sequence ID" value="CAK1603795.1"/>
    <property type="molecule type" value="Genomic_DNA"/>
</dbReference>
<comment type="caution">
    <text evidence="2">The sequence shown here is derived from an EMBL/GenBank/DDBJ whole genome shotgun (WGS) entry which is preliminary data.</text>
</comment>
<feature type="region of interest" description="Disordered" evidence="1">
    <location>
        <begin position="1"/>
        <end position="26"/>
    </location>
</feature>
<gene>
    <name evidence="2" type="ORF">PARMNEM_LOCUS22101</name>
</gene>
<accession>A0AAV1M9B5</accession>
<evidence type="ECO:0000313" key="3">
    <source>
        <dbReference type="Proteomes" id="UP001314205"/>
    </source>
</evidence>
<feature type="compositionally biased region" description="Basic and acidic residues" evidence="1">
    <location>
        <begin position="8"/>
        <end position="17"/>
    </location>
</feature>
<protein>
    <submittedName>
        <fullName evidence="2">Uncharacterized protein</fullName>
    </submittedName>
</protein>
<proteinExistence type="predicted"/>
<sequence length="190" mass="21586">MGNSQSIRETHFQRADTADLPTEEVEPNEQYISISNKMVERLVEDATLASKAAASESTIPRDDYKEKIFMEKLLYLDENHSQRCRLTVEDLNETAARIELRTANMVGVEPVCAECKQRVIDCYDSGSHTESLVCWDAVGEFTKCVQTAAANRIRARTQRDAREHARRERHVAHAREHALKDLTPPQETTA</sequence>
<organism evidence="2 3">
    <name type="scientific">Parnassius mnemosyne</name>
    <name type="common">clouded apollo</name>
    <dbReference type="NCBI Taxonomy" id="213953"/>
    <lineage>
        <taxon>Eukaryota</taxon>
        <taxon>Metazoa</taxon>
        <taxon>Ecdysozoa</taxon>
        <taxon>Arthropoda</taxon>
        <taxon>Hexapoda</taxon>
        <taxon>Insecta</taxon>
        <taxon>Pterygota</taxon>
        <taxon>Neoptera</taxon>
        <taxon>Endopterygota</taxon>
        <taxon>Lepidoptera</taxon>
        <taxon>Glossata</taxon>
        <taxon>Ditrysia</taxon>
        <taxon>Papilionoidea</taxon>
        <taxon>Papilionidae</taxon>
        <taxon>Parnassiinae</taxon>
        <taxon>Parnassini</taxon>
        <taxon>Parnassius</taxon>
        <taxon>Driopa</taxon>
    </lineage>
</organism>
<reference evidence="2 3" key="1">
    <citation type="submission" date="2023-11" db="EMBL/GenBank/DDBJ databases">
        <authorList>
            <person name="Hedman E."/>
            <person name="Englund M."/>
            <person name="Stromberg M."/>
            <person name="Nyberg Akerstrom W."/>
            <person name="Nylinder S."/>
            <person name="Jareborg N."/>
            <person name="Kallberg Y."/>
            <person name="Kronander E."/>
        </authorList>
    </citation>
    <scope>NUCLEOTIDE SEQUENCE [LARGE SCALE GENOMIC DNA]</scope>
</reference>
<keyword evidence="3" id="KW-1185">Reference proteome</keyword>
<evidence type="ECO:0000313" key="2">
    <source>
        <dbReference type="EMBL" id="CAK1603795.1"/>
    </source>
</evidence>
<dbReference type="Proteomes" id="UP001314205">
    <property type="component" value="Unassembled WGS sequence"/>
</dbReference>